<evidence type="ECO:0000256" key="4">
    <source>
        <dbReference type="ARBA" id="ARBA00023098"/>
    </source>
</evidence>
<dbReference type="AlphaFoldDB" id="A0AAD8MXG4"/>
<dbReference type="PANTHER" id="PTHR46020">
    <property type="entry name" value="OSJNBB0059K02.9 PROTEIN"/>
    <property type="match status" value="1"/>
</dbReference>
<evidence type="ECO:0000313" key="6">
    <source>
        <dbReference type="EMBL" id="KAK1393555.1"/>
    </source>
</evidence>
<keyword evidence="5" id="KW-1133">Transmembrane helix</keyword>
<dbReference type="Gene3D" id="3.40.50.1110">
    <property type="entry name" value="SGNH hydrolase"/>
    <property type="match status" value="1"/>
</dbReference>
<dbReference type="SUPFAM" id="SSF52266">
    <property type="entry name" value="SGNH hydrolase"/>
    <property type="match status" value="1"/>
</dbReference>
<protein>
    <submittedName>
        <fullName evidence="6">GDSL esterase/lipase</fullName>
    </submittedName>
</protein>
<dbReference type="InterPro" id="IPR036514">
    <property type="entry name" value="SGNH_hydro_sf"/>
</dbReference>
<evidence type="ECO:0000256" key="2">
    <source>
        <dbReference type="ARBA" id="ARBA00022801"/>
    </source>
</evidence>
<comment type="similarity">
    <text evidence="1">Belongs to the 'GDSL' lipolytic enzyme family.</text>
</comment>
<gene>
    <name evidence="6" type="ORF">POM88_012611</name>
</gene>
<keyword evidence="7" id="KW-1185">Reference proteome</keyword>
<evidence type="ECO:0000256" key="3">
    <source>
        <dbReference type="ARBA" id="ARBA00022963"/>
    </source>
</evidence>
<comment type="caution">
    <text evidence="6">The sequence shown here is derived from an EMBL/GenBank/DDBJ whole genome shotgun (WGS) entry which is preliminary data.</text>
</comment>
<dbReference type="Pfam" id="PF00657">
    <property type="entry name" value="Lipase_GDSL"/>
    <property type="match status" value="1"/>
</dbReference>
<organism evidence="6 7">
    <name type="scientific">Heracleum sosnowskyi</name>
    <dbReference type="NCBI Taxonomy" id="360622"/>
    <lineage>
        <taxon>Eukaryota</taxon>
        <taxon>Viridiplantae</taxon>
        <taxon>Streptophyta</taxon>
        <taxon>Embryophyta</taxon>
        <taxon>Tracheophyta</taxon>
        <taxon>Spermatophyta</taxon>
        <taxon>Magnoliopsida</taxon>
        <taxon>eudicotyledons</taxon>
        <taxon>Gunneridae</taxon>
        <taxon>Pentapetalae</taxon>
        <taxon>asterids</taxon>
        <taxon>campanulids</taxon>
        <taxon>Apiales</taxon>
        <taxon>Apiaceae</taxon>
        <taxon>Apioideae</taxon>
        <taxon>apioid superclade</taxon>
        <taxon>Tordylieae</taxon>
        <taxon>Tordyliinae</taxon>
        <taxon>Heracleum</taxon>
    </lineage>
</organism>
<keyword evidence="4" id="KW-0443">Lipid metabolism</keyword>
<feature type="transmembrane region" description="Helical" evidence="5">
    <location>
        <begin position="7"/>
        <end position="24"/>
    </location>
</feature>
<evidence type="ECO:0000256" key="5">
    <source>
        <dbReference type="SAM" id="Phobius"/>
    </source>
</evidence>
<reference evidence="6" key="1">
    <citation type="submission" date="2023-02" db="EMBL/GenBank/DDBJ databases">
        <title>Genome of toxic invasive species Heracleum sosnowskyi carries increased number of genes despite the absence of recent whole-genome duplications.</title>
        <authorList>
            <person name="Schelkunov M."/>
            <person name="Shtratnikova V."/>
            <person name="Makarenko M."/>
            <person name="Klepikova A."/>
            <person name="Omelchenko D."/>
            <person name="Novikova G."/>
            <person name="Obukhova E."/>
            <person name="Bogdanov V."/>
            <person name="Penin A."/>
            <person name="Logacheva M."/>
        </authorList>
    </citation>
    <scope>NUCLEOTIDE SEQUENCE</scope>
    <source>
        <strain evidence="6">Hsosn_3</strain>
        <tissue evidence="6">Leaf</tissue>
    </source>
</reference>
<keyword evidence="3" id="KW-0442">Lipid degradation</keyword>
<dbReference type="InterPro" id="IPR001087">
    <property type="entry name" value="GDSL"/>
</dbReference>
<keyword evidence="5" id="KW-0472">Membrane</keyword>
<dbReference type="PANTHER" id="PTHR46020:SF32">
    <property type="entry name" value="GDSL ESTERASE_LIPASE"/>
    <property type="match status" value="1"/>
</dbReference>
<reference evidence="6" key="2">
    <citation type="submission" date="2023-05" db="EMBL/GenBank/DDBJ databases">
        <authorList>
            <person name="Schelkunov M.I."/>
        </authorList>
    </citation>
    <scope>NUCLEOTIDE SEQUENCE</scope>
    <source>
        <strain evidence="6">Hsosn_3</strain>
        <tissue evidence="6">Leaf</tissue>
    </source>
</reference>
<dbReference type="GO" id="GO:0016788">
    <property type="term" value="F:hydrolase activity, acting on ester bonds"/>
    <property type="evidence" value="ECO:0007669"/>
    <property type="project" value="InterPro"/>
</dbReference>
<evidence type="ECO:0000256" key="1">
    <source>
        <dbReference type="ARBA" id="ARBA00008668"/>
    </source>
</evidence>
<sequence>MNLLKSLHCYFFFLIHLLIIVHGINSDLPSPPNVLISNHDSKPTKLFVFGDSYADTGNIANSRSPSWKQPYGITFPGKPAGRFSDGLILTDYIAKSLGIQPPVPYQWRKFARQHLQNGMNFAYGGTGVFNTDVLLPNMTTQIDFLEKLMLGDLVYTKTDLQSSLVLVAVSGNDYSNLSTAGGTIPEIMAFITKVVNQLALNLKRIETMGGRKIAVTSLQPLGCLPRETMASAFQQCNETENTAATYHNYLLQQAVAKLNNESNSSKPVFTILDLYTSFNKVINNNGNLSGDLMFETPLKPCCTGVSRDYSCGSLNDKGVIMYNVCKNPGSAFFWDRVHPTQAGWHAVYYSSLKATLDKFF</sequence>
<dbReference type="Proteomes" id="UP001237642">
    <property type="component" value="Unassembled WGS sequence"/>
</dbReference>
<dbReference type="GO" id="GO:0016042">
    <property type="term" value="P:lipid catabolic process"/>
    <property type="evidence" value="ECO:0007669"/>
    <property type="project" value="UniProtKB-KW"/>
</dbReference>
<dbReference type="EMBL" id="JAUIZM010000003">
    <property type="protein sequence ID" value="KAK1393555.1"/>
    <property type="molecule type" value="Genomic_DNA"/>
</dbReference>
<proteinExistence type="inferred from homology"/>
<evidence type="ECO:0000313" key="7">
    <source>
        <dbReference type="Proteomes" id="UP001237642"/>
    </source>
</evidence>
<name>A0AAD8MXG4_9APIA</name>
<keyword evidence="2" id="KW-0378">Hydrolase</keyword>
<keyword evidence="5" id="KW-0812">Transmembrane</keyword>
<accession>A0AAD8MXG4</accession>